<gene>
    <name evidence="1" type="ORF">S01H4_26373</name>
</gene>
<proteinExistence type="predicted"/>
<accession>X1ANJ8</accession>
<dbReference type="AlphaFoldDB" id="X1ANJ8"/>
<comment type="caution">
    <text evidence="1">The sequence shown here is derived from an EMBL/GenBank/DDBJ whole genome shotgun (WGS) entry which is preliminary data.</text>
</comment>
<sequence>MARADNPIWLSLDRWAAILGISPLSFNQLTSQYYAVGNCGEVWFQTAWQNTDQASRDDISEAILEAEERVKALAGYNLLPDWTTDERLNTVRPARPEVFSSGVNVRGQLKSVPLRWSYIISGGQKQK</sequence>
<evidence type="ECO:0000313" key="1">
    <source>
        <dbReference type="EMBL" id="GAG84340.1"/>
    </source>
</evidence>
<dbReference type="EMBL" id="BART01012708">
    <property type="protein sequence ID" value="GAG84340.1"/>
    <property type="molecule type" value="Genomic_DNA"/>
</dbReference>
<organism evidence="1">
    <name type="scientific">marine sediment metagenome</name>
    <dbReference type="NCBI Taxonomy" id="412755"/>
    <lineage>
        <taxon>unclassified sequences</taxon>
        <taxon>metagenomes</taxon>
        <taxon>ecological metagenomes</taxon>
    </lineage>
</organism>
<reference evidence="1" key="1">
    <citation type="journal article" date="2014" name="Front. Microbiol.">
        <title>High frequency of phylogenetically diverse reductive dehalogenase-homologous genes in deep subseafloor sedimentary metagenomes.</title>
        <authorList>
            <person name="Kawai M."/>
            <person name="Futagami T."/>
            <person name="Toyoda A."/>
            <person name="Takaki Y."/>
            <person name="Nishi S."/>
            <person name="Hori S."/>
            <person name="Arai W."/>
            <person name="Tsubouchi T."/>
            <person name="Morono Y."/>
            <person name="Uchiyama I."/>
            <person name="Ito T."/>
            <person name="Fujiyama A."/>
            <person name="Inagaki F."/>
            <person name="Takami H."/>
        </authorList>
    </citation>
    <scope>NUCLEOTIDE SEQUENCE</scope>
    <source>
        <strain evidence="1">Expedition CK06-06</strain>
    </source>
</reference>
<protein>
    <submittedName>
        <fullName evidence="1">Uncharacterized protein</fullName>
    </submittedName>
</protein>
<name>X1ANJ8_9ZZZZ</name>
<feature type="non-terminal residue" evidence="1">
    <location>
        <position position="127"/>
    </location>
</feature>